<dbReference type="Gene3D" id="3.90.550.10">
    <property type="entry name" value="Spore Coat Polysaccharide Biosynthesis Protein SpsA, Chain A"/>
    <property type="match status" value="1"/>
</dbReference>
<dbReference type="InterPro" id="IPR023049">
    <property type="entry name" value="GlgC_bac"/>
</dbReference>
<evidence type="ECO:0000256" key="9">
    <source>
        <dbReference type="HAMAP-Rule" id="MF_00624"/>
    </source>
</evidence>
<evidence type="ECO:0000256" key="2">
    <source>
        <dbReference type="ARBA" id="ARBA00022600"/>
    </source>
</evidence>
<dbReference type="PANTHER" id="PTHR43523">
    <property type="entry name" value="GLUCOSE-1-PHOSPHATE ADENYLYLTRANSFERASE-RELATED"/>
    <property type="match status" value="1"/>
</dbReference>
<gene>
    <name evidence="9" type="primary">glgC</name>
    <name evidence="12" type="ORF">JRV97_02225</name>
</gene>
<dbReference type="CDD" id="cd02508">
    <property type="entry name" value="ADP_Glucose_PP"/>
    <property type="match status" value="1"/>
</dbReference>
<keyword evidence="5 9" id="KW-0547">Nucleotide-binding</keyword>
<dbReference type="Gene3D" id="2.160.10.10">
    <property type="entry name" value="Hexapeptide repeat proteins"/>
    <property type="match status" value="1"/>
</dbReference>
<keyword evidence="13" id="KW-1185">Reference proteome</keyword>
<name>A0ABY8PS08_9BACT</name>
<accession>A0ABY8PS08</accession>
<dbReference type="InterPro" id="IPR056818">
    <property type="entry name" value="GlmU/GlgC-like_hexapep"/>
</dbReference>
<evidence type="ECO:0000256" key="3">
    <source>
        <dbReference type="ARBA" id="ARBA00022679"/>
    </source>
</evidence>
<keyword evidence="2 9" id="KW-0321">Glycogen metabolism</keyword>
<evidence type="ECO:0000256" key="7">
    <source>
        <dbReference type="ARBA" id="ARBA00023056"/>
    </source>
</evidence>
<dbReference type="PANTHER" id="PTHR43523:SF2">
    <property type="entry name" value="GLUCOSE-1-PHOSPHATE ADENYLYLTRANSFERASE"/>
    <property type="match status" value="1"/>
</dbReference>
<dbReference type="PROSITE" id="PS00809">
    <property type="entry name" value="ADP_GLC_PYROPHOSPH_2"/>
    <property type="match status" value="1"/>
</dbReference>
<evidence type="ECO:0000313" key="13">
    <source>
        <dbReference type="Proteomes" id="UP001232493"/>
    </source>
</evidence>
<feature type="binding site" evidence="9">
    <location>
        <position position="188"/>
    </location>
    <ligand>
        <name>alpha-D-glucose 1-phosphate</name>
        <dbReference type="ChEBI" id="CHEBI:58601"/>
    </ligand>
</feature>
<comment type="pathway">
    <text evidence="9">Glycan biosynthesis; glycogen biosynthesis.</text>
</comment>
<dbReference type="HAMAP" id="MF_00624">
    <property type="entry name" value="GlgC"/>
    <property type="match status" value="1"/>
</dbReference>
<dbReference type="InterPro" id="IPR029044">
    <property type="entry name" value="Nucleotide-diphossugar_trans"/>
</dbReference>
<dbReference type="Pfam" id="PF00483">
    <property type="entry name" value="NTP_transferase"/>
    <property type="match status" value="1"/>
</dbReference>
<feature type="site" description="Could play a key role in the communication between the regulatory and the substrate sites" evidence="9">
    <location>
        <position position="96"/>
    </location>
</feature>
<dbReference type="RefSeq" id="WP_280999795.1">
    <property type="nucleotide sequence ID" value="NZ_CP069362.1"/>
</dbReference>
<evidence type="ECO:0000313" key="12">
    <source>
        <dbReference type="EMBL" id="WGS65394.1"/>
    </source>
</evidence>
<dbReference type="CDD" id="cd04651">
    <property type="entry name" value="LbH_G1P_AT_C"/>
    <property type="match status" value="1"/>
</dbReference>
<evidence type="ECO:0000256" key="4">
    <source>
        <dbReference type="ARBA" id="ARBA00022695"/>
    </source>
</evidence>
<dbReference type="InterPro" id="IPR005835">
    <property type="entry name" value="NTP_transferase_dom"/>
</dbReference>
<dbReference type="InterPro" id="IPR011004">
    <property type="entry name" value="Trimer_LpxA-like_sf"/>
</dbReference>
<reference evidence="12 13" key="1">
    <citation type="submission" date="2021-02" db="EMBL/GenBank/DDBJ databases">
        <title>Characterization of Marinitoga sp. nov. str. BP5-C20A.</title>
        <authorList>
            <person name="Erauso G."/>
            <person name="Postec A."/>
        </authorList>
    </citation>
    <scope>NUCLEOTIDE SEQUENCE [LARGE SCALE GENOMIC DNA]</scope>
    <source>
        <strain evidence="12 13">BP5-C20A</strain>
    </source>
</reference>
<evidence type="ECO:0000256" key="5">
    <source>
        <dbReference type="ARBA" id="ARBA00022741"/>
    </source>
</evidence>
<evidence type="ECO:0000256" key="8">
    <source>
        <dbReference type="ARBA" id="ARBA00023277"/>
    </source>
</evidence>
<dbReference type="InterPro" id="IPR005836">
    <property type="entry name" value="ADP_Glu_pyroP_CS"/>
</dbReference>
<feature type="binding site" evidence="9">
    <location>
        <begin position="177"/>
        <end position="178"/>
    </location>
    <ligand>
        <name>alpha-D-glucose 1-phosphate</name>
        <dbReference type="ChEBI" id="CHEBI:58601"/>
    </ligand>
</feature>
<organism evidence="12 13">
    <name type="scientific">Marinitoga aeolica</name>
    <dbReference type="NCBI Taxonomy" id="2809031"/>
    <lineage>
        <taxon>Bacteria</taxon>
        <taxon>Thermotogati</taxon>
        <taxon>Thermotogota</taxon>
        <taxon>Thermotogae</taxon>
        <taxon>Petrotogales</taxon>
        <taxon>Petrotogaceae</taxon>
        <taxon>Marinitoga</taxon>
    </lineage>
</organism>
<dbReference type="SUPFAM" id="SSF53448">
    <property type="entry name" value="Nucleotide-diphospho-sugar transferases"/>
    <property type="match status" value="1"/>
</dbReference>
<feature type="domain" description="Glucose-1-phosphate adenylyltransferase/Bifunctional protein GlmU-like C-terminal hexapeptide" evidence="11">
    <location>
        <begin position="287"/>
        <end position="373"/>
    </location>
</feature>
<keyword evidence="3 9" id="KW-0808">Transferase</keyword>
<dbReference type="InterPro" id="IPR011831">
    <property type="entry name" value="ADP-Glc_PPase"/>
</dbReference>
<dbReference type="Pfam" id="PF24894">
    <property type="entry name" value="Hexapep_GlmU"/>
    <property type="match status" value="1"/>
</dbReference>
<evidence type="ECO:0000259" key="11">
    <source>
        <dbReference type="Pfam" id="PF24894"/>
    </source>
</evidence>
<keyword evidence="7 9" id="KW-0320">Glycogen biosynthesis</keyword>
<comment type="function">
    <text evidence="9">Involved in the biosynthesis of ADP-glucose, a building block required for the elongation reactions to produce glycogen. Catalyzes the reaction between ATP and alpha-D-glucose 1-phosphate (G1P) to produce pyrophosphate and ADP-Glc.</text>
</comment>
<dbReference type="EC" id="2.7.7.27" evidence="9"/>
<comment type="similarity">
    <text evidence="1 9">Belongs to the bacterial/plant glucose-1-phosphate adenylyltransferase family.</text>
</comment>
<comment type="catalytic activity">
    <reaction evidence="9">
        <text>alpha-D-glucose 1-phosphate + ATP + H(+) = ADP-alpha-D-glucose + diphosphate</text>
        <dbReference type="Rhea" id="RHEA:12120"/>
        <dbReference type="ChEBI" id="CHEBI:15378"/>
        <dbReference type="ChEBI" id="CHEBI:30616"/>
        <dbReference type="ChEBI" id="CHEBI:33019"/>
        <dbReference type="ChEBI" id="CHEBI:57498"/>
        <dbReference type="ChEBI" id="CHEBI:58601"/>
        <dbReference type="EC" id="2.7.7.27"/>
    </reaction>
</comment>
<feature type="domain" description="Nucleotidyl transferase" evidence="10">
    <location>
        <begin position="5"/>
        <end position="256"/>
    </location>
</feature>
<dbReference type="Proteomes" id="UP001232493">
    <property type="component" value="Chromosome"/>
</dbReference>
<dbReference type="SUPFAM" id="SSF51161">
    <property type="entry name" value="Trimeric LpxA-like enzymes"/>
    <property type="match status" value="1"/>
</dbReference>
<keyword evidence="6 9" id="KW-0067">ATP-binding</keyword>
<evidence type="ECO:0000259" key="10">
    <source>
        <dbReference type="Pfam" id="PF00483"/>
    </source>
</evidence>
<keyword evidence="4 9" id="KW-0548">Nucleotidyltransferase</keyword>
<feature type="binding site" evidence="9">
    <location>
        <position position="97"/>
    </location>
    <ligand>
        <name>alpha-D-glucose 1-phosphate</name>
        <dbReference type="ChEBI" id="CHEBI:58601"/>
    </ligand>
</feature>
<keyword evidence="8 9" id="KW-0119">Carbohydrate metabolism</keyword>
<sequence>MNVVALILAGGQGTRLGAITEYLAKPAVPYGGKYRIIDFALSNCVNSGIYNVGVLTQYRPHVLNKHLGIGKPWDLDIKSGGLTILPPYVSNTDQSWYKGTADAIYQNIEYIDSYDPDFVVILSGDHIYKMDYNEMIDYHIEKGADATIACMEVPISEAYRFGIMVTDSFGEIMEFQEKPSEPRGNLASLGIYVYTWPILKKLLIEDSRDPNSEHDFGKNIIPKMLENKNKLYAFNYEGYWRDVGTLQSYWESNLELLGPMPMLNIHDVNWKIYTQSEELPPAFISKEANLSGSLISEGCEIYGEVYNSVLFQGVVVEEGAIIKDSVIMNKAVIRKGTYIDKAIICENTEIGENVKIGVGEFKENEFNKKVYNTEITLIGFNVKIPSNINIGKNVIIGNYIREFTGDIPSGGYII</sequence>
<comment type="subunit">
    <text evidence="9">Homotetramer.</text>
</comment>
<evidence type="ECO:0000256" key="6">
    <source>
        <dbReference type="ARBA" id="ARBA00022840"/>
    </source>
</evidence>
<evidence type="ECO:0000256" key="1">
    <source>
        <dbReference type="ARBA" id="ARBA00010443"/>
    </source>
</evidence>
<feature type="site" description="Could play a key role in the communication between the regulatory and the substrate sites" evidence="9">
    <location>
        <position position="57"/>
    </location>
</feature>
<proteinExistence type="inferred from homology"/>
<feature type="binding site" evidence="9">
    <location>
        <position position="162"/>
    </location>
    <ligand>
        <name>alpha-D-glucose 1-phosphate</name>
        <dbReference type="ChEBI" id="CHEBI:58601"/>
    </ligand>
</feature>
<dbReference type="GO" id="GO:0008878">
    <property type="term" value="F:glucose-1-phosphate adenylyltransferase activity"/>
    <property type="evidence" value="ECO:0007669"/>
    <property type="project" value="UniProtKB-EC"/>
</dbReference>
<dbReference type="NCBIfam" id="NF003670">
    <property type="entry name" value="PRK05293.1"/>
    <property type="match status" value="1"/>
</dbReference>
<dbReference type="NCBIfam" id="TIGR02091">
    <property type="entry name" value="glgC"/>
    <property type="match status" value="1"/>
</dbReference>
<protein>
    <recommendedName>
        <fullName evidence="9">Glucose-1-phosphate adenylyltransferase</fullName>
        <ecNumber evidence="9">2.7.7.27</ecNumber>
    </recommendedName>
    <alternativeName>
        <fullName evidence="9">ADP-glucose pyrophosphorylase</fullName>
        <shortName evidence="9">ADPGlc PPase</shortName>
    </alternativeName>
    <alternativeName>
        <fullName evidence="9">ADP-glucose synthase</fullName>
    </alternativeName>
</protein>
<dbReference type="EMBL" id="CP069362">
    <property type="protein sequence ID" value="WGS65394.1"/>
    <property type="molecule type" value="Genomic_DNA"/>
</dbReference>